<evidence type="ECO:0000313" key="15">
    <source>
        <dbReference type="EMBL" id="CAD8064517.1"/>
    </source>
</evidence>
<keyword evidence="3" id="KW-0963">Cytoplasm</keyword>
<dbReference type="PROSITE" id="PS50848">
    <property type="entry name" value="START"/>
    <property type="match status" value="1"/>
</dbReference>
<feature type="compositionally biased region" description="Low complexity" evidence="12">
    <location>
        <begin position="322"/>
        <end position="335"/>
    </location>
</feature>
<reference evidence="15" key="1">
    <citation type="submission" date="2021-01" db="EMBL/GenBank/DDBJ databases">
        <authorList>
            <consortium name="Genoscope - CEA"/>
            <person name="William W."/>
        </authorList>
    </citation>
    <scope>NUCLEOTIDE SEQUENCE</scope>
</reference>
<dbReference type="GO" id="GO:0005829">
    <property type="term" value="C:cytosol"/>
    <property type="evidence" value="ECO:0007669"/>
    <property type="project" value="UniProtKB-ARBA"/>
</dbReference>
<evidence type="ECO:0000256" key="13">
    <source>
        <dbReference type="SAM" id="Phobius"/>
    </source>
</evidence>
<protein>
    <recommendedName>
        <fullName evidence="9">Phosphatidylcholine transfer protein</fullName>
    </recommendedName>
    <alternativeName>
        <fullName evidence="11">START domain-containing protein 2</fullName>
    </alternativeName>
    <alternativeName>
        <fullName evidence="10">StAR-related lipid transfer protein 2</fullName>
    </alternativeName>
</protein>
<keyword evidence="2" id="KW-0813">Transport</keyword>
<keyword evidence="13" id="KW-1133">Transmembrane helix</keyword>
<comment type="subunit">
    <text evidence="8">Interacts with ACOT13/THEM2.</text>
</comment>
<keyword evidence="13" id="KW-0812">Transmembrane</keyword>
<keyword evidence="16" id="KW-1185">Reference proteome</keyword>
<evidence type="ECO:0000256" key="12">
    <source>
        <dbReference type="SAM" id="MobiDB-lite"/>
    </source>
</evidence>
<dbReference type="PANTHER" id="PTHR19308">
    <property type="entry name" value="PHOSPHATIDYLCHOLINE TRANSFER PROTEIN"/>
    <property type="match status" value="1"/>
</dbReference>
<feature type="region of interest" description="Disordered" evidence="12">
    <location>
        <begin position="371"/>
        <end position="390"/>
    </location>
</feature>
<dbReference type="EMBL" id="CAJJDM010000035">
    <property type="protein sequence ID" value="CAD8064517.1"/>
    <property type="molecule type" value="Genomic_DNA"/>
</dbReference>
<keyword evidence="4" id="KW-0597">Phosphoprotein</keyword>
<evidence type="ECO:0000313" key="16">
    <source>
        <dbReference type="Proteomes" id="UP000688137"/>
    </source>
</evidence>
<dbReference type="AlphaFoldDB" id="A0A8S1LAI1"/>
<evidence type="ECO:0000256" key="5">
    <source>
        <dbReference type="ARBA" id="ARBA00022990"/>
    </source>
</evidence>
<dbReference type="InterPro" id="IPR051213">
    <property type="entry name" value="START_lipid_transfer"/>
</dbReference>
<dbReference type="GO" id="GO:0006869">
    <property type="term" value="P:lipid transport"/>
    <property type="evidence" value="ECO:0007669"/>
    <property type="project" value="UniProtKB-KW"/>
</dbReference>
<evidence type="ECO:0000256" key="3">
    <source>
        <dbReference type="ARBA" id="ARBA00022490"/>
    </source>
</evidence>
<organism evidence="15 16">
    <name type="scientific">Paramecium primaurelia</name>
    <dbReference type="NCBI Taxonomy" id="5886"/>
    <lineage>
        <taxon>Eukaryota</taxon>
        <taxon>Sar</taxon>
        <taxon>Alveolata</taxon>
        <taxon>Ciliophora</taxon>
        <taxon>Intramacronucleata</taxon>
        <taxon>Oligohymenophorea</taxon>
        <taxon>Peniculida</taxon>
        <taxon>Parameciidae</taxon>
        <taxon>Paramecium</taxon>
    </lineage>
</organism>
<feature type="transmembrane region" description="Helical" evidence="13">
    <location>
        <begin position="74"/>
        <end position="106"/>
    </location>
</feature>
<evidence type="ECO:0000259" key="14">
    <source>
        <dbReference type="PROSITE" id="PS50848"/>
    </source>
</evidence>
<evidence type="ECO:0000256" key="1">
    <source>
        <dbReference type="ARBA" id="ARBA00004496"/>
    </source>
</evidence>
<comment type="subcellular location">
    <subcellularLocation>
        <location evidence="1">Cytoplasm</location>
    </subcellularLocation>
</comment>
<dbReference type="Pfam" id="PF01852">
    <property type="entry name" value="START"/>
    <property type="match status" value="1"/>
</dbReference>
<gene>
    <name evidence="15" type="ORF">PPRIM_AZ9-3.1.T0360166</name>
</gene>
<feature type="domain" description="START" evidence="14">
    <location>
        <begin position="485"/>
        <end position="678"/>
    </location>
</feature>
<comment type="caution">
    <text evidence="15">The sequence shown here is derived from an EMBL/GenBank/DDBJ whole genome shotgun (WGS) entry which is preliminary data.</text>
</comment>
<evidence type="ECO:0000256" key="9">
    <source>
        <dbReference type="ARBA" id="ARBA00069061"/>
    </source>
</evidence>
<feature type="region of interest" description="Disordered" evidence="12">
    <location>
        <begin position="322"/>
        <end position="345"/>
    </location>
</feature>
<sequence>MINMKLKNPKSLTSLVNLYLKNIHNPMELKDLINQLLSDATFLPIYGLTDQQKLEHKTIFTNIQLGNNQNLGTIIGMTVLGVIGFLALGFTFLGAIGGGAIGIILGRYLGRKISKKIATKGINLTEFDIFIIRVKCLLKWGKLIMIKYTNNINLQRFCVQRILTEIKPLLHYKYFDEKFQKESHTLLVKIREWLSKEQSIYALCLSYKLTKEYIQIVEQKIIYSKFSNYEISYVLNETVSDVLIPFLTLFQDAKQYEKNDVIRLLIQKIKQLQVNKIVLKCQQSYFDQQLSIEFIKMFAAKLNQKVKVEDLEKFLQIQNYRQQQQNREQNSPSKSQQRRKSQGDMVSINEDIDQEFQAQVPLIMKNQVRARAKSYDDKNDQQFTSKQQSQLIIQQNQQQQQQQQQQPLQQSDQIIFDNTEKRGSQCIPENLIQQSQLQQILCLQMEHSQQQSQIHRVQQQAQDNQINSDRTYQLSAELEEKFKLLVDLIEEPIDGWEIILKKENLIIYKTFKPGNPAVFVKGHSDLIGITIDVLLKAIHNEKYRQKWDKILLSFQVLERESAIVDIIYYYVKSPPCVDNREFCQKRILKYDFPKPGQTCLLYFSVEHSKAPKFKGHIRAETLISGYILESIPGGSRLYFCSNNDVKGDIPKSLVNYVASRAPISWINSLRKGCEDYNKIMQQIQQ</sequence>
<accession>A0A8S1LAI1</accession>
<dbReference type="FunFam" id="3.30.530.20:FF:000017">
    <property type="entry name" value="Phosphatidylcholine transfer protein, putative"/>
    <property type="match status" value="1"/>
</dbReference>
<dbReference type="CDD" id="cd00177">
    <property type="entry name" value="START"/>
    <property type="match status" value="1"/>
</dbReference>
<evidence type="ECO:0000256" key="10">
    <source>
        <dbReference type="ARBA" id="ARBA00077188"/>
    </source>
</evidence>
<evidence type="ECO:0000256" key="6">
    <source>
        <dbReference type="ARBA" id="ARBA00023055"/>
    </source>
</evidence>
<dbReference type="PANTHER" id="PTHR19308:SF14">
    <property type="entry name" value="START DOMAIN-CONTAINING PROTEIN"/>
    <property type="match status" value="1"/>
</dbReference>
<keyword evidence="6" id="KW-0445">Lipid transport</keyword>
<name>A0A8S1LAI1_PARPR</name>
<evidence type="ECO:0000256" key="8">
    <source>
        <dbReference type="ARBA" id="ARBA00063535"/>
    </source>
</evidence>
<dbReference type="Proteomes" id="UP000688137">
    <property type="component" value="Unassembled WGS sequence"/>
</dbReference>
<keyword evidence="13" id="KW-0472">Membrane</keyword>
<evidence type="ECO:0000256" key="7">
    <source>
        <dbReference type="ARBA" id="ARBA00023121"/>
    </source>
</evidence>
<evidence type="ECO:0000256" key="4">
    <source>
        <dbReference type="ARBA" id="ARBA00022553"/>
    </source>
</evidence>
<keyword evidence="5" id="KW-0007">Acetylation</keyword>
<evidence type="ECO:0000256" key="11">
    <source>
        <dbReference type="ARBA" id="ARBA00079049"/>
    </source>
</evidence>
<dbReference type="GO" id="GO:0008289">
    <property type="term" value="F:lipid binding"/>
    <property type="evidence" value="ECO:0007669"/>
    <property type="project" value="UniProtKB-KW"/>
</dbReference>
<dbReference type="SMART" id="SM00234">
    <property type="entry name" value="START"/>
    <property type="match status" value="1"/>
</dbReference>
<evidence type="ECO:0000256" key="2">
    <source>
        <dbReference type="ARBA" id="ARBA00022448"/>
    </source>
</evidence>
<dbReference type="OMA" id="LYFSVEH"/>
<proteinExistence type="predicted"/>
<keyword evidence="7" id="KW-0446">Lipid-binding</keyword>
<dbReference type="InterPro" id="IPR002913">
    <property type="entry name" value="START_lipid-bd_dom"/>
</dbReference>